<feature type="non-terminal residue" evidence="2">
    <location>
        <position position="1"/>
    </location>
</feature>
<accession>A0AAD8E5Q0</accession>
<evidence type="ECO:0000256" key="1">
    <source>
        <dbReference type="SAM" id="MobiDB-lite"/>
    </source>
</evidence>
<dbReference type="EMBL" id="JASPKZ010009345">
    <property type="protein sequence ID" value="KAJ9577796.1"/>
    <property type="molecule type" value="Genomic_DNA"/>
</dbReference>
<keyword evidence="3" id="KW-1185">Reference proteome</keyword>
<gene>
    <name evidence="2" type="ORF">L9F63_005615</name>
</gene>
<feature type="non-terminal residue" evidence="2">
    <location>
        <position position="83"/>
    </location>
</feature>
<proteinExistence type="predicted"/>
<reference evidence="2" key="1">
    <citation type="journal article" date="2023" name="IScience">
        <title>Live-bearing cockroach genome reveals convergent evolutionary mechanisms linked to viviparity in insects and beyond.</title>
        <authorList>
            <person name="Fouks B."/>
            <person name="Harrison M.C."/>
            <person name="Mikhailova A.A."/>
            <person name="Marchal E."/>
            <person name="English S."/>
            <person name="Carruthers M."/>
            <person name="Jennings E.C."/>
            <person name="Chiamaka E.L."/>
            <person name="Frigard R.A."/>
            <person name="Pippel M."/>
            <person name="Attardo G.M."/>
            <person name="Benoit J.B."/>
            <person name="Bornberg-Bauer E."/>
            <person name="Tobe S.S."/>
        </authorList>
    </citation>
    <scope>NUCLEOTIDE SEQUENCE</scope>
    <source>
        <strain evidence="2">Stay&amp;Tobe</strain>
    </source>
</reference>
<sequence>YAIVSLTIPCAPSLHPKSIHAVIIVKLPDKMSDLEDFDHVFGKRGEEEFDRVYQRIQLEEQENRHENNGSGFIAENSGSPVIG</sequence>
<comment type="caution">
    <text evidence="2">The sequence shown here is derived from an EMBL/GenBank/DDBJ whole genome shotgun (WGS) entry which is preliminary data.</text>
</comment>
<dbReference type="AlphaFoldDB" id="A0AAD8E5Q0"/>
<organism evidence="2 3">
    <name type="scientific">Diploptera punctata</name>
    <name type="common">Pacific beetle cockroach</name>
    <dbReference type="NCBI Taxonomy" id="6984"/>
    <lineage>
        <taxon>Eukaryota</taxon>
        <taxon>Metazoa</taxon>
        <taxon>Ecdysozoa</taxon>
        <taxon>Arthropoda</taxon>
        <taxon>Hexapoda</taxon>
        <taxon>Insecta</taxon>
        <taxon>Pterygota</taxon>
        <taxon>Neoptera</taxon>
        <taxon>Polyneoptera</taxon>
        <taxon>Dictyoptera</taxon>
        <taxon>Blattodea</taxon>
        <taxon>Blaberoidea</taxon>
        <taxon>Blaberidae</taxon>
        <taxon>Diplopterinae</taxon>
        <taxon>Diploptera</taxon>
    </lineage>
</organism>
<evidence type="ECO:0000313" key="3">
    <source>
        <dbReference type="Proteomes" id="UP001233999"/>
    </source>
</evidence>
<protein>
    <submittedName>
        <fullName evidence="2">Uncharacterized protein</fullName>
    </submittedName>
</protein>
<name>A0AAD8E5Q0_DIPPU</name>
<reference evidence="2" key="2">
    <citation type="submission" date="2023-05" db="EMBL/GenBank/DDBJ databases">
        <authorList>
            <person name="Fouks B."/>
        </authorList>
    </citation>
    <scope>NUCLEOTIDE SEQUENCE</scope>
    <source>
        <strain evidence="2">Stay&amp;Tobe</strain>
        <tissue evidence="2">Testes</tissue>
    </source>
</reference>
<feature type="region of interest" description="Disordered" evidence="1">
    <location>
        <begin position="61"/>
        <end position="83"/>
    </location>
</feature>
<evidence type="ECO:0000313" key="2">
    <source>
        <dbReference type="EMBL" id="KAJ9577796.1"/>
    </source>
</evidence>
<dbReference type="Proteomes" id="UP001233999">
    <property type="component" value="Unassembled WGS sequence"/>
</dbReference>